<evidence type="ECO:0000256" key="9">
    <source>
        <dbReference type="ARBA" id="ARBA00023136"/>
    </source>
</evidence>
<evidence type="ECO:0000256" key="1">
    <source>
        <dbReference type="ARBA" id="ARBA00004394"/>
    </source>
</evidence>
<reference evidence="11 12" key="1">
    <citation type="journal article" date="2024" name="Nat. Commun.">
        <title>Phylogenomics reveals the evolutionary origins of lichenization in chlorophyte algae.</title>
        <authorList>
            <person name="Puginier C."/>
            <person name="Libourel C."/>
            <person name="Otte J."/>
            <person name="Skaloud P."/>
            <person name="Haon M."/>
            <person name="Grisel S."/>
            <person name="Petersen M."/>
            <person name="Berrin J.G."/>
            <person name="Delaux P.M."/>
            <person name="Dal Grande F."/>
            <person name="Keller J."/>
        </authorList>
    </citation>
    <scope>NUCLEOTIDE SEQUENCE [LARGE SCALE GENOMIC DNA]</scope>
    <source>
        <strain evidence="11 12">SAG 2145</strain>
    </source>
</reference>
<dbReference type="GO" id="GO:0000026">
    <property type="term" value="F:alpha-1,2-mannosyltransferase activity"/>
    <property type="evidence" value="ECO:0007669"/>
    <property type="project" value="TreeGrafter"/>
</dbReference>
<evidence type="ECO:0000313" key="11">
    <source>
        <dbReference type="EMBL" id="KAK9844490.1"/>
    </source>
</evidence>
<dbReference type="GO" id="GO:0000139">
    <property type="term" value="C:Golgi membrane"/>
    <property type="evidence" value="ECO:0007669"/>
    <property type="project" value="UniProtKB-SubCell"/>
</dbReference>
<keyword evidence="5" id="KW-0812">Transmembrane</keyword>
<dbReference type="AlphaFoldDB" id="A0AAW1SF90"/>
<keyword evidence="9" id="KW-0472">Membrane</keyword>
<proteinExistence type="inferred from homology"/>
<dbReference type="PANTHER" id="PTHR31646:SF1">
    <property type="entry name" value="ALPHA-1,2-MANNOSYLTRANSFERASE MNN2"/>
    <property type="match status" value="1"/>
</dbReference>
<keyword evidence="7" id="KW-1133">Transmembrane helix</keyword>
<evidence type="ECO:0000256" key="4">
    <source>
        <dbReference type="ARBA" id="ARBA00022679"/>
    </source>
</evidence>
<gene>
    <name evidence="11" type="ORF">WJX74_003109</name>
</gene>
<keyword evidence="4" id="KW-0808">Transferase</keyword>
<evidence type="ECO:0000256" key="5">
    <source>
        <dbReference type="ARBA" id="ARBA00022692"/>
    </source>
</evidence>
<evidence type="ECO:0000256" key="3">
    <source>
        <dbReference type="ARBA" id="ARBA00009105"/>
    </source>
</evidence>
<evidence type="ECO:0000256" key="8">
    <source>
        <dbReference type="ARBA" id="ARBA00023034"/>
    </source>
</evidence>
<dbReference type="GO" id="GO:0046354">
    <property type="term" value="P:mannan biosynthetic process"/>
    <property type="evidence" value="ECO:0007669"/>
    <property type="project" value="TreeGrafter"/>
</dbReference>
<evidence type="ECO:0000256" key="10">
    <source>
        <dbReference type="ARBA" id="ARBA00037847"/>
    </source>
</evidence>
<dbReference type="Gene3D" id="3.90.550.10">
    <property type="entry name" value="Spore Coat Polysaccharide Biosynthesis Protein SpsA, Chain A"/>
    <property type="match status" value="1"/>
</dbReference>
<accession>A0AAW1SF90</accession>
<comment type="similarity">
    <text evidence="3">Belongs to the MNN1/MNT family.</text>
</comment>
<organism evidence="11 12">
    <name type="scientific">Apatococcus lobatus</name>
    <dbReference type="NCBI Taxonomy" id="904363"/>
    <lineage>
        <taxon>Eukaryota</taxon>
        <taxon>Viridiplantae</taxon>
        <taxon>Chlorophyta</taxon>
        <taxon>core chlorophytes</taxon>
        <taxon>Trebouxiophyceae</taxon>
        <taxon>Chlorellales</taxon>
        <taxon>Chlorellaceae</taxon>
        <taxon>Apatococcus</taxon>
    </lineage>
</organism>
<keyword evidence="8" id="KW-0333">Golgi apparatus</keyword>
<keyword evidence="6" id="KW-0735">Signal-anchor</keyword>
<sequence length="583" mass="64602">MGICATFRCSCAVAALVSCVWTVSVIHSRGTLQHGRVPLFRKGLVSPPLTRSSERQLQDKAATAFSLGQVQDDSVWSTVKEVKASHHPPTEAVDSANANIARAKVSISLKRSPQQNTQEPGSSNGLVYVPASPPQNLAQQEFVDKLHSIQDHIKSANFTAMHAAAQHAKRLKDLPGVENASQGIVIAAGKSLRLTNAYVTLRVLRDHIQSTLPVEIWYLGEEEMDADTKAILEAAFSGVICIDALTVPQPAHHRPAMAFTGYALKVFALYATSFEEVLLLDCDSMPIIDPQEAFDSLEFRKHGSMFWPDLFGKGTDRVTGMQPELYTLLGLQPPWTGREAAFMWAESGQLLLDRVRHAAVLEYLWYLNSHADPVYRLANGDKDTFLLAFMLAAEPHHYFQMAEWTRLCLHQRPRDDASKLEHVGIIHHNSAGSPAFLHRTSGGKLDPSTDAYFTVDFITLPLSPKRAFELFEGAAEIGNFRYPRARFVSLGGSRMHQAEHSGPAGQHPFEVCLLSRTTASDSKCWDDGREDLPVPVLAREHFRNGESDPRLALVLEASYQSFEELRGRLRRPGNAFLAHLAWA</sequence>
<dbReference type="Pfam" id="PF11051">
    <property type="entry name" value="Mannosyl_trans3"/>
    <property type="match status" value="2"/>
</dbReference>
<name>A0AAW1SF90_9CHLO</name>
<evidence type="ECO:0000313" key="12">
    <source>
        <dbReference type="Proteomes" id="UP001438707"/>
    </source>
</evidence>
<protein>
    <submittedName>
        <fullName evidence="11">Uncharacterized protein</fullName>
    </submittedName>
</protein>
<evidence type="ECO:0000256" key="7">
    <source>
        <dbReference type="ARBA" id="ARBA00022989"/>
    </source>
</evidence>
<dbReference type="SUPFAM" id="SSF53448">
    <property type="entry name" value="Nucleotide-diphospho-sugar transferases"/>
    <property type="match status" value="1"/>
</dbReference>
<comment type="subcellular location">
    <subcellularLocation>
        <location evidence="10">Endomembrane system</location>
        <topology evidence="10">Single-pass membrane protein</topology>
    </subcellularLocation>
    <subcellularLocation>
        <location evidence="1">Golgi apparatus membrane</location>
    </subcellularLocation>
    <subcellularLocation>
        <location evidence="2">Membrane</location>
        <topology evidence="2">Single-pass type II membrane protein</topology>
    </subcellularLocation>
</comment>
<dbReference type="InterPro" id="IPR022751">
    <property type="entry name" value="Alpha_mannosyltransferase"/>
</dbReference>
<dbReference type="InterPro" id="IPR029044">
    <property type="entry name" value="Nucleotide-diphossugar_trans"/>
</dbReference>
<dbReference type="Proteomes" id="UP001438707">
    <property type="component" value="Unassembled WGS sequence"/>
</dbReference>
<evidence type="ECO:0000256" key="2">
    <source>
        <dbReference type="ARBA" id="ARBA00004606"/>
    </source>
</evidence>
<dbReference type="PANTHER" id="PTHR31646">
    <property type="entry name" value="ALPHA-1,2-MANNOSYLTRANSFERASE MNN2"/>
    <property type="match status" value="1"/>
</dbReference>
<evidence type="ECO:0000256" key="6">
    <source>
        <dbReference type="ARBA" id="ARBA00022968"/>
    </source>
</evidence>
<keyword evidence="12" id="KW-1185">Reference proteome</keyword>
<dbReference type="EMBL" id="JALJOS010000001">
    <property type="protein sequence ID" value="KAK9844490.1"/>
    <property type="molecule type" value="Genomic_DNA"/>
</dbReference>
<comment type="caution">
    <text evidence="11">The sequence shown here is derived from an EMBL/GenBank/DDBJ whole genome shotgun (WGS) entry which is preliminary data.</text>
</comment>